<feature type="chain" id="PRO_5008532477" description="DUF4251 domain-containing protein" evidence="1">
    <location>
        <begin position="20"/>
        <end position="184"/>
    </location>
</feature>
<evidence type="ECO:0008006" key="4">
    <source>
        <dbReference type="Google" id="ProtNLM"/>
    </source>
</evidence>
<protein>
    <recommendedName>
        <fullName evidence="4">DUF4251 domain-containing protein</fullName>
    </recommendedName>
</protein>
<proteinExistence type="predicted"/>
<reference evidence="2 3" key="1">
    <citation type="submission" date="2016-02" db="EMBL/GenBank/DDBJ databases">
        <authorList>
            <person name="Wen L."/>
            <person name="He K."/>
            <person name="Yang H."/>
        </authorList>
    </citation>
    <scope>NUCLEOTIDE SEQUENCE [LARGE SCALE GENOMIC DNA]</scope>
    <source>
        <strain evidence="2 3">CZ1127</strain>
    </source>
</reference>
<organism evidence="2 3">
    <name type="scientific">Wenyingzhuangia fucanilytica</name>
    <dbReference type="NCBI Taxonomy" id="1790137"/>
    <lineage>
        <taxon>Bacteria</taxon>
        <taxon>Pseudomonadati</taxon>
        <taxon>Bacteroidota</taxon>
        <taxon>Flavobacteriia</taxon>
        <taxon>Flavobacteriales</taxon>
        <taxon>Flavobacteriaceae</taxon>
        <taxon>Wenyingzhuangia</taxon>
    </lineage>
</organism>
<dbReference type="STRING" id="1790137.AXE80_06705"/>
<sequence>MKYLKNIIPSIVLAFVVFACSSSKNLTQNRQMVKLDSMMNTKNFTIESNWAQPQMTNALQQVLNSGLMQPGSGAGNISLIGNHNYLTISGDSIKSYLPYFGERQMNVDYGGGGSAIEFNGLMDNYEVKNVKDKFYSINFNAKSKSESFQVFIKIYPNLKTSMVLNSTSRFPISYSGEIKLEEKK</sequence>
<dbReference type="KEGG" id="wfu:AXE80_06705"/>
<feature type="signal peptide" evidence="1">
    <location>
        <begin position="1"/>
        <end position="19"/>
    </location>
</feature>
<dbReference type="Pfam" id="PF14059">
    <property type="entry name" value="DUF4251"/>
    <property type="match status" value="1"/>
</dbReference>
<dbReference type="PROSITE" id="PS51257">
    <property type="entry name" value="PROKAR_LIPOPROTEIN"/>
    <property type="match status" value="1"/>
</dbReference>
<dbReference type="InterPro" id="IPR025347">
    <property type="entry name" value="DUF4251"/>
</dbReference>
<dbReference type="RefSeq" id="WP_068825648.1">
    <property type="nucleotide sequence ID" value="NZ_CP014224.1"/>
</dbReference>
<dbReference type="Proteomes" id="UP000092967">
    <property type="component" value="Chromosome"/>
</dbReference>
<evidence type="ECO:0000256" key="1">
    <source>
        <dbReference type="SAM" id="SignalP"/>
    </source>
</evidence>
<accession>A0A1B1Y5H0</accession>
<name>A0A1B1Y5H0_9FLAO</name>
<gene>
    <name evidence="2" type="ORF">AXE80_06705</name>
</gene>
<dbReference type="OrthoDB" id="1448121at2"/>
<keyword evidence="3" id="KW-1185">Reference proteome</keyword>
<evidence type="ECO:0000313" key="2">
    <source>
        <dbReference type="EMBL" id="ANW95988.1"/>
    </source>
</evidence>
<dbReference type="EMBL" id="CP014224">
    <property type="protein sequence ID" value="ANW95988.1"/>
    <property type="molecule type" value="Genomic_DNA"/>
</dbReference>
<dbReference type="Gene3D" id="2.40.128.410">
    <property type="match status" value="1"/>
</dbReference>
<dbReference type="AlphaFoldDB" id="A0A1B1Y5H0"/>
<evidence type="ECO:0000313" key="3">
    <source>
        <dbReference type="Proteomes" id="UP000092967"/>
    </source>
</evidence>
<keyword evidence="1" id="KW-0732">Signal</keyword>